<accession>A0A1H9S7I3</accession>
<reference evidence="2 3" key="1">
    <citation type="submission" date="2016-10" db="EMBL/GenBank/DDBJ databases">
        <authorList>
            <person name="de Groot N.N."/>
        </authorList>
    </citation>
    <scope>NUCLEOTIDE SEQUENCE [LARGE SCALE GENOMIC DNA]</scope>
    <source>
        <strain evidence="2 3">DSM 18610</strain>
    </source>
</reference>
<evidence type="ECO:0000313" key="3">
    <source>
        <dbReference type="Proteomes" id="UP000199572"/>
    </source>
</evidence>
<dbReference type="EMBL" id="FOGG01000017">
    <property type="protein sequence ID" value="SER80992.1"/>
    <property type="molecule type" value="Genomic_DNA"/>
</dbReference>
<evidence type="ECO:0000313" key="2">
    <source>
        <dbReference type="EMBL" id="SER80992.1"/>
    </source>
</evidence>
<sequence>MQSLSLAFSHGNTEHMEKYPEGLGGRNSPTFQGGGVDGV</sequence>
<name>A0A1H9S7I3_9SPHI</name>
<keyword evidence="3" id="KW-1185">Reference proteome</keyword>
<dbReference type="AlphaFoldDB" id="A0A1H9S7I3"/>
<evidence type="ECO:0000256" key="1">
    <source>
        <dbReference type="SAM" id="MobiDB-lite"/>
    </source>
</evidence>
<proteinExistence type="predicted"/>
<dbReference type="Proteomes" id="UP000199572">
    <property type="component" value="Unassembled WGS sequence"/>
</dbReference>
<feature type="region of interest" description="Disordered" evidence="1">
    <location>
        <begin position="1"/>
        <end position="39"/>
    </location>
</feature>
<protein>
    <submittedName>
        <fullName evidence="2">Uncharacterized protein</fullName>
    </submittedName>
</protein>
<organism evidence="2 3">
    <name type="scientific">Pedobacter rhizosphaerae</name>
    <dbReference type="NCBI Taxonomy" id="390241"/>
    <lineage>
        <taxon>Bacteria</taxon>
        <taxon>Pseudomonadati</taxon>
        <taxon>Bacteroidota</taxon>
        <taxon>Sphingobacteriia</taxon>
        <taxon>Sphingobacteriales</taxon>
        <taxon>Sphingobacteriaceae</taxon>
        <taxon>Pedobacter</taxon>
    </lineage>
</organism>
<gene>
    <name evidence="2" type="ORF">SAMN04488023_1177</name>
</gene>